<dbReference type="Proteomes" id="UP000604825">
    <property type="component" value="Unassembled WGS sequence"/>
</dbReference>
<keyword evidence="1" id="KW-0472">Membrane</keyword>
<evidence type="ECO:0000256" key="1">
    <source>
        <dbReference type="SAM" id="Phobius"/>
    </source>
</evidence>
<comment type="caution">
    <text evidence="2">The sequence shown here is derived from an EMBL/GenBank/DDBJ whole genome shotgun (WGS) entry which is preliminary data.</text>
</comment>
<keyword evidence="1" id="KW-1133">Transmembrane helix</keyword>
<feature type="transmembrane region" description="Helical" evidence="1">
    <location>
        <begin position="67"/>
        <end position="87"/>
    </location>
</feature>
<feature type="transmembrane region" description="Helical" evidence="1">
    <location>
        <begin position="43"/>
        <end position="61"/>
    </location>
</feature>
<protein>
    <submittedName>
        <fullName evidence="2">Uncharacterized protein</fullName>
    </submittedName>
</protein>
<evidence type="ECO:0000313" key="3">
    <source>
        <dbReference type="Proteomes" id="UP000604825"/>
    </source>
</evidence>
<keyword evidence="1" id="KW-0812">Transmembrane</keyword>
<dbReference type="EMBL" id="CAJGYO010000006">
    <property type="protein sequence ID" value="CAD6239145.1"/>
    <property type="molecule type" value="Genomic_DNA"/>
</dbReference>
<keyword evidence="3" id="KW-1185">Reference proteome</keyword>
<evidence type="ECO:0000313" key="2">
    <source>
        <dbReference type="EMBL" id="CAD6239145.1"/>
    </source>
</evidence>
<organism evidence="2 3">
    <name type="scientific">Miscanthus lutarioriparius</name>
    <dbReference type="NCBI Taxonomy" id="422564"/>
    <lineage>
        <taxon>Eukaryota</taxon>
        <taxon>Viridiplantae</taxon>
        <taxon>Streptophyta</taxon>
        <taxon>Embryophyta</taxon>
        <taxon>Tracheophyta</taxon>
        <taxon>Spermatophyta</taxon>
        <taxon>Magnoliopsida</taxon>
        <taxon>Liliopsida</taxon>
        <taxon>Poales</taxon>
        <taxon>Poaceae</taxon>
        <taxon>PACMAD clade</taxon>
        <taxon>Panicoideae</taxon>
        <taxon>Andropogonodae</taxon>
        <taxon>Andropogoneae</taxon>
        <taxon>Saccharinae</taxon>
        <taxon>Miscanthus</taxon>
    </lineage>
</organism>
<dbReference type="OrthoDB" id="667144at2759"/>
<proteinExistence type="predicted"/>
<dbReference type="AlphaFoldDB" id="A0A811PHD0"/>
<accession>A0A811PHD0</accession>
<sequence length="218" mass="22243">MAARRLAAASCQALRRAVHDRLRAVELQLRACHRSLAGESSSTPPVAAVAALLLLCGAAAFPRAAAFFLPLVASTSLCCAAACLFAAAERGAAKEAAVEVVLVGGEGKAEAGLLQVIGEANASAYYGDGLGGGGGVQVGCFLRRSAKQGVDEDGEEVVFVGTLAPCAAGFGVGAGQRRGALEEELAALRVDRLAEGVWDSYFGGWSRWHHIDAAVSCS</sequence>
<name>A0A811PHD0_9POAL</name>
<reference evidence="2" key="1">
    <citation type="submission" date="2020-10" db="EMBL/GenBank/DDBJ databases">
        <authorList>
            <person name="Han B."/>
            <person name="Lu T."/>
            <person name="Zhao Q."/>
            <person name="Huang X."/>
            <person name="Zhao Y."/>
        </authorList>
    </citation>
    <scope>NUCLEOTIDE SEQUENCE</scope>
</reference>
<gene>
    <name evidence="2" type="ORF">NCGR_LOCUS26173</name>
</gene>